<evidence type="ECO:0000313" key="1">
    <source>
        <dbReference type="EMBL" id="ABP72247.1"/>
    </source>
</evidence>
<dbReference type="Gene3D" id="1.10.645.10">
    <property type="entry name" value="Cytochrome-c3 Hydrogenase, chain B"/>
    <property type="match status" value="1"/>
</dbReference>
<geneLocation type="plasmid" evidence="1">
    <name>pRSPA01</name>
</geneLocation>
<organism evidence="1">
    <name type="scientific">Cereibacter sphaeroides (strain ATCC 17025 / ATH 2.4.3)</name>
    <name type="common">Rhodobacter sphaeroides</name>
    <dbReference type="NCBI Taxonomy" id="349102"/>
    <lineage>
        <taxon>Bacteria</taxon>
        <taxon>Pseudomonadati</taxon>
        <taxon>Pseudomonadota</taxon>
        <taxon>Alphaproteobacteria</taxon>
        <taxon>Rhodobacterales</taxon>
        <taxon>Paracoccaceae</taxon>
        <taxon>Cereibacter</taxon>
    </lineage>
</organism>
<dbReference type="SUPFAM" id="SSF56762">
    <property type="entry name" value="HydB/Nqo4-like"/>
    <property type="match status" value="2"/>
</dbReference>
<dbReference type="HOGENOM" id="CLU_1030062_0_0_5"/>
<dbReference type="AlphaFoldDB" id="A4WXY3"/>
<accession>A4WXY3</accession>
<reference evidence="1" key="1">
    <citation type="submission" date="2007-04" db="EMBL/GenBank/DDBJ databases">
        <title>Complete sequence of plasmid pRSPA01 of Rhodobacter sphaeroides ATCC 17025.</title>
        <authorList>
            <consortium name="US DOE Joint Genome Institute"/>
            <person name="Copeland A."/>
            <person name="Lucas S."/>
            <person name="Lapidus A."/>
            <person name="Barry K."/>
            <person name="Detter J.C."/>
            <person name="Glavina del Rio T."/>
            <person name="Hammon N."/>
            <person name="Israni S."/>
            <person name="Dalin E."/>
            <person name="Tice H."/>
            <person name="Pitluck S."/>
            <person name="Chertkov O."/>
            <person name="Brettin T."/>
            <person name="Bruce D."/>
            <person name="Han C."/>
            <person name="Schmutz J."/>
            <person name="Larimer F."/>
            <person name="Land M."/>
            <person name="Hauser L."/>
            <person name="Kyrpides N."/>
            <person name="Kim E."/>
            <person name="Richardson P."/>
            <person name="Mackenzie C."/>
            <person name="Choudhary M."/>
            <person name="Donohue T.J."/>
            <person name="Kaplan S."/>
        </authorList>
    </citation>
    <scope>NUCLEOTIDE SEQUENCE [LARGE SCALE GENOMIC DNA]</scope>
    <source>
        <strain evidence="1">ATCC 17025</strain>
        <plasmid evidence="1">pRSPA01</plasmid>
    </source>
</reference>
<gene>
    <name evidence="1" type="ordered locus">Rsph17025_3367</name>
</gene>
<dbReference type="BioCyc" id="RSPH349102:G1G8M-3471-MONOMER"/>
<name>A4WXY3_CERS5</name>
<dbReference type="EMBL" id="CP000662">
    <property type="protein sequence ID" value="ABP72247.1"/>
    <property type="molecule type" value="Genomic_DNA"/>
</dbReference>
<dbReference type="InterPro" id="IPR029014">
    <property type="entry name" value="NiFe-Hase_large"/>
</dbReference>
<dbReference type="KEGG" id="rsq:Rsph17025_3367"/>
<sequence length="270" mass="28467">MMGSVSISLGLRGPEIAVSPALPIGALMLGRSPEAAADLLPRIFNLCPVAQATAVRLALGLPLPAHADLEQEIRREHRLKLSVIWPTMLGLPGEPGGDLPEPCDLDGWLSRNPLFARLSDLFGPGEAACNLPAFEPARGIRACACDNSPAARREAHPTLRAVADRWGRGPLWRAMGRLADGTDAPLPVRLPDGTALVPAARGTYALRARAEGGVINAFERTTPTDHLLARGGVLEKSLFALPADKGRLAPILLAILDPCVPARVTEAADA</sequence>
<keyword evidence="1" id="KW-0614">Plasmid</keyword>
<protein>
    <submittedName>
        <fullName evidence="1">Rubredoxin-type Fe(Cys)4 protein</fullName>
    </submittedName>
</protein>
<proteinExistence type="predicted"/>